<evidence type="ECO:0000313" key="2">
    <source>
        <dbReference type="EMBL" id="JAH85564.1"/>
    </source>
</evidence>
<reference evidence="2" key="1">
    <citation type="submission" date="2014-11" db="EMBL/GenBank/DDBJ databases">
        <authorList>
            <person name="Amaro Gonzalez C."/>
        </authorList>
    </citation>
    <scope>NUCLEOTIDE SEQUENCE</scope>
</reference>
<keyword evidence="1" id="KW-0472">Membrane</keyword>
<feature type="transmembrane region" description="Helical" evidence="1">
    <location>
        <begin position="39"/>
        <end position="62"/>
    </location>
</feature>
<sequence length="74" mass="8641">MEGRTGQNYFKLTSGITCCQLAVNVLFMRSLCVNYAKHLLLICTSTFYFPLLLAFDLSSNTWRESLGRRRRERE</sequence>
<keyword evidence="1" id="KW-0812">Transmembrane</keyword>
<dbReference type="EMBL" id="GBXM01023013">
    <property type="protein sequence ID" value="JAH85564.1"/>
    <property type="molecule type" value="Transcribed_RNA"/>
</dbReference>
<organism evidence="2">
    <name type="scientific">Anguilla anguilla</name>
    <name type="common">European freshwater eel</name>
    <name type="synonym">Muraena anguilla</name>
    <dbReference type="NCBI Taxonomy" id="7936"/>
    <lineage>
        <taxon>Eukaryota</taxon>
        <taxon>Metazoa</taxon>
        <taxon>Chordata</taxon>
        <taxon>Craniata</taxon>
        <taxon>Vertebrata</taxon>
        <taxon>Euteleostomi</taxon>
        <taxon>Actinopterygii</taxon>
        <taxon>Neopterygii</taxon>
        <taxon>Teleostei</taxon>
        <taxon>Anguilliformes</taxon>
        <taxon>Anguillidae</taxon>
        <taxon>Anguilla</taxon>
    </lineage>
</organism>
<dbReference type="AlphaFoldDB" id="A0A0E9W5B7"/>
<keyword evidence="1" id="KW-1133">Transmembrane helix</keyword>
<reference evidence="2" key="2">
    <citation type="journal article" date="2015" name="Fish Shellfish Immunol.">
        <title>Early steps in the European eel (Anguilla anguilla)-Vibrio vulnificus interaction in the gills: Role of the RtxA13 toxin.</title>
        <authorList>
            <person name="Callol A."/>
            <person name="Pajuelo D."/>
            <person name="Ebbesson L."/>
            <person name="Teles M."/>
            <person name="MacKenzie S."/>
            <person name="Amaro C."/>
        </authorList>
    </citation>
    <scope>NUCLEOTIDE SEQUENCE</scope>
</reference>
<proteinExistence type="predicted"/>
<accession>A0A0E9W5B7</accession>
<name>A0A0E9W5B7_ANGAN</name>
<evidence type="ECO:0000256" key="1">
    <source>
        <dbReference type="SAM" id="Phobius"/>
    </source>
</evidence>
<protein>
    <submittedName>
        <fullName evidence="2">Uncharacterized protein</fullName>
    </submittedName>
</protein>